<feature type="region of interest" description="Disordered" evidence="1">
    <location>
        <begin position="44"/>
        <end position="65"/>
    </location>
</feature>
<dbReference type="RefSeq" id="WP_380319714.1">
    <property type="nucleotide sequence ID" value="NZ_JBHYPW010000009.1"/>
</dbReference>
<evidence type="ECO:0000313" key="3">
    <source>
        <dbReference type="Proteomes" id="UP001599542"/>
    </source>
</evidence>
<dbReference type="Proteomes" id="UP001599542">
    <property type="component" value="Unassembled WGS sequence"/>
</dbReference>
<feature type="compositionally biased region" description="Basic and acidic residues" evidence="1">
    <location>
        <begin position="47"/>
        <end position="56"/>
    </location>
</feature>
<accession>A0ABW6GFI0</accession>
<dbReference type="EMBL" id="JBHYPX010000007">
    <property type="protein sequence ID" value="MFE1351463.1"/>
    <property type="molecule type" value="Genomic_DNA"/>
</dbReference>
<comment type="caution">
    <text evidence="2">The sequence shown here is derived from an EMBL/GenBank/DDBJ whole genome shotgun (WGS) entry which is preliminary data.</text>
</comment>
<name>A0ABW6GFI0_9ACTN</name>
<evidence type="ECO:0000313" key="2">
    <source>
        <dbReference type="EMBL" id="MFE1351463.1"/>
    </source>
</evidence>
<keyword evidence="3" id="KW-1185">Reference proteome</keyword>
<gene>
    <name evidence="2" type="ORF">ACFW6T_05670</name>
</gene>
<organism evidence="2 3">
    <name type="scientific">Kitasatospora phosalacinea</name>
    <dbReference type="NCBI Taxonomy" id="2065"/>
    <lineage>
        <taxon>Bacteria</taxon>
        <taxon>Bacillati</taxon>
        <taxon>Actinomycetota</taxon>
        <taxon>Actinomycetes</taxon>
        <taxon>Kitasatosporales</taxon>
        <taxon>Streptomycetaceae</taxon>
        <taxon>Kitasatospora</taxon>
    </lineage>
</organism>
<protein>
    <submittedName>
        <fullName evidence="2">Oxidoreductase</fullName>
    </submittedName>
</protein>
<evidence type="ECO:0000256" key="1">
    <source>
        <dbReference type="SAM" id="MobiDB-lite"/>
    </source>
</evidence>
<proteinExistence type="predicted"/>
<sequence>MEQAPDDWTDTERGLWEAFRHGEVYDLRAGSGQAALHRPAPAGLAVRPEDDRHGPDDPFTAEEWGPERTVRAEAIARLLLHGPEAAPGKVTALKLTGARITGEFTLAGGRIGCYVEFQLCRFERKLLLSEATAGTLRIVSCLLPRLEGSRLATEGDVHLARCGIPGGVRLTDARIGTDLLLNQSAIGPDAYGRAVSADGITVNQDCEAERLDLLGELSLRSARIGGRLSLRGGSLRAVGAHNPNALNAARITVGHTLYLSGSEDANWTGSRTVYGSGYGESTFTGDYAATTHTPFRSWGKIRLSDGRFDNAVLITAAEFHLGEGEELTLSRIQTPELRFTCDTPPTGPVSLARARIGNLVDAPSAWPTAHRVSLTGFSYESLRPTEPFPLERRIAWVDSGQEFRPEAYEQLAAALRRDGADEDARTVLYAKQRRRRRTLPLPGRLWGHLQDAAVGYGYRPGRAAAWLVLAWVLGTAYFAAHEPAPVKADEHVEWNPALYTAGKVLPLIDLGQNGWNPDTTGQWIATALVLTGWVLATTAVAGVTRLLQRG</sequence>
<reference evidence="2 3" key="1">
    <citation type="submission" date="2024-09" db="EMBL/GenBank/DDBJ databases">
        <title>The Natural Products Discovery Center: Release of the First 8490 Sequenced Strains for Exploring Actinobacteria Biosynthetic Diversity.</title>
        <authorList>
            <person name="Kalkreuter E."/>
            <person name="Kautsar S.A."/>
            <person name="Yang D."/>
            <person name="Bader C.D."/>
            <person name="Teijaro C.N."/>
            <person name="Fluegel L."/>
            <person name="Davis C.M."/>
            <person name="Simpson J.R."/>
            <person name="Lauterbach L."/>
            <person name="Steele A.D."/>
            <person name="Gui C."/>
            <person name="Meng S."/>
            <person name="Li G."/>
            <person name="Viehrig K."/>
            <person name="Ye F."/>
            <person name="Su P."/>
            <person name="Kiefer A.F."/>
            <person name="Nichols A."/>
            <person name="Cepeda A.J."/>
            <person name="Yan W."/>
            <person name="Fan B."/>
            <person name="Jiang Y."/>
            <person name="Adhikari A."/>
            <person name="Zheng C.-J."/>
            <person name="Schuster L."/>
            <person name="Cowan T.M."/>
            <person name="Smanski M.J."/>
            <person name="Chevrette M.G."/>
            <person name="De Carvalho L.P.S."/>
            <person name="Shen B."/>
        </authorList>
    </citation>
    <scope>NUCLEOTIDE SEQUENCE [LARGE SCALE GENOMIC DNA]</scope>
    <source>
        <strain evidence="2 3">NPDC058753</strain>
    </source>
</reference>